<comment type="caution">
    <text evidence="2">The sequence shown here is derived from an EMBL/GenBank/DDBJ whole genome shotgun (WGS) entry which is preliminary data.</text>
</comment>
<dbReference type="Proteomes" id="UP001434883">
    <property type="component" value="Unassembled WGS sequence"/>
</dbReference>
<organism evidence="2 3">
    <name type="scientific">Xenoophorus captivus</name>
    <dbReference type="NCBI Taxonomy" id="1517983"/>
    <lineage>
        <taxon>Eukaryota</taxon>
        <taxon>Metazoa</taxon>
        <taxon>Chordata</taxon>
        <taxon>Craniata</taxon>
        <taxon>Vertebrata</taxon>
        <taxon>Euteleostomi</taxon>
        <taxon>Actinopterygii</taxon>
        <taxon>Neopterygii</taxon>
        <taxon>Teleostei</taxon>
        <taxon>Neoteleostei</taxon>
        <taxon>Acanthomorphata</taxon>
        <taxon>Ovalentaria</taxon>
        <taxon>Atherinomorphae</taxon>
        <taxon>Cyprinodontiformes</taxon>
        <taxon>Goodeidae</taxon>
        <taxon>Xenoophorus</taxon>
    </lineage>
</organism>
<proteinExistence type="predicted"/>
<protein>
    <submittedName>
        <fullName evidence="2">Uncharacterized protein</fullName>
    </submittedName>
</protein>
<evidence type="ECO:0000313" key="3">
    <source>
        <dbReference type="Proteomes" id="UP001434883"/>
    </source>
</evidence>
<keyword evidence="3" id="KW-1185">Reference proteome</keyword>
<reference evidence="2 3" key="1">
    <citation type="submission" date="2021-06" db="EMBL/GenBank/DDBJ databases">
        <authorList>
            <person name="Palmer J.M."/>
        </authorList>
    </citation>
    <scope>NUCLEOTIDE SEQUENCE [LARGE SCALE GENOMIC DNA]</scope>
    <source>
        <strain evidence="2 3">XC_2019</strain>
        <tissue evidence="2">Muscle</tissue>
    </source>
</reference>
<evidence type="ECO:0000313" key="2">
    <source>
        <dbReference type="EMBL" id="MEQ2194095.1"/>
    </source>
</evidence>
<keyword evidence="1" id="KW-0472">Membrane</keyword>
<sequence length="136" mass="15541">MNESTGYTDSDSFVLILVHMIDDHMTLSDPVEELCLFASKETSERCVFSLIPSIFVLWLHSQLLPLSLICFLFHSSFLLSKYFPLALVSLLDPCSCVILSSMFHNLQITHYHSFHKKFGTKCSCNRLNKIAYLDSI</sequence>
<dbReference type="EMBL" id="JAHRIN010008928">
    <property type="protein sequence ID" value="MEQ2194095.1"/>
    <property type="molecule type" value="Genomic_DNA"/>
</dbReference>
<accession>A0ABV0QE47</accession>
<feature type="transmembrane region" description="Helical" evidence="1">
    <location>
        <begin position="50"/>
        <end position="73"/>
    </location>
</feature>
<keyword evidence="1" id="KW-0812">Transmembrane</keyword>
<evidence type="ECO:0000256" key="1">
    <source>
        <dbReference type="SAM" id="Phobius"/>
    </source>
</evidence>
<name>A0ABV0QE47_9TELE</name>
<feature type="transmembrane region" description="Helical" evidence="1">
    <location>
        <begin position="85"/>
        <end position="103"/>
    </location>
</feature>
<gene>
    <name evidence="2" type="ORF">XENOCAPTIV_023176</name>
</gene>
<keyword evidence="1" id="KW-1133">Transmembrane helix</keyword>